<dbReference type="PANTHER" id="PTHR42194">
    <property type="entry name" value="UPF0276 PROTEIN HI_1600"/>
    <property type="match status" value="1"/>
</dbReference>
<proteinExistence type="predicted"/>
<dbReference type="Pfam" id="PF05114">
    <property type="entry name" value="MbnB_TglH_ChrH"/>
    <property type="match status" value="1"/>
</dbReference>
<comment type="caution">
    <text evidence="1">The sequence shown here is derived from an EMBL/GenBank/DDBJ whole genome shotgun (WGS) entry which is preliminary data.</text>
</comment>
<organism evidence="1 2">
    <name type="scientific">Corallincola holothuriorum</name>
    <dbReference type="NCBI Taxonomy" id="2282215"/>
    <lineage>
        <taxon>Bacteria</taxon>
        <taxon>Pseudomonadati</taxon>
        <taxon>Pseudomonadota</taxon>
        <taxon>Gammaproteobacteria</taxon>
        <taxon>Alteromonadales</taxon>
        <taxon>Psychromonadaceae</taxon>
        <taxon>Corallincola</taxon>
    </lineage>
</organism>
<gene>
    <name evidence="1" type="ORF">DU002_09870</name>
</gene>
<dbReference type="AlphaFoldDB" id="A0A368NJV7"/>
<dbReference type="OrthoDB" id="9763101at2"/>
<dbReference type="Proteomes" id="UP000252558">
    <property type="component" value="Unassembled WGS sequence"/>
</dbReference>
<reference evidence="1 2" key="1">
    <citation type="submission" date="2018-07" db="EMBL/GenBank/DDBJ databases">
        <title>Corallincola holothuriorum sp. nov., a new facultative anaerobe isolated from sea cucumber Apostichopus japonicus.</title>
        <authorList>
            <person name="Xia H."/>
        </authorList>
    </citation>
    <scope>NUCLEOTIDE SEQUENCE [LARGE SCALE GENOMIC DNA]</scope>
    <source>
        <strain evidence="1 2">C4</strain>
    </source>
</reference>
<protein>
    <submittedName>
        <fullName evidence="1">DUF692 domain-containing protein</fullName>
    </submittedName>
</protein>
<dbReference type="InterPro" id="IPR036237">
    <property type="entry name" value="Xyl_isomerase-like_sf"/>
</dbReference>
<evidence type="ECO:0000313" key="1">
    <source>
        <dbReference type="EMBL" id="RCU49924.1"/>
    </source>
</evidence>
<keyword evidence="2" id="KW-1185">Reference proteome</keyword>
<dbReference type="RefSeq" id="WP_114338211.1">
    <property type="nucleotide sequence ID" value="NZ_QPID01000005.1"/>
</dbReference>
<dbReference type="PANTHER" id="PTHR42194:SF1">
    <property type="entry name" value="UPF0276 PROTEIN HI_1600"/>
    <property type="match status" value="1"/>
</dbReference>
<dbReference type="Gene3D" id="3.20.20.150">
    <property type="entry name" value="Divalent-metal-dependent TIM barrel enzymes"/>
    <property type="match status" value="1"/>
</dbReference>
<evidence type="ECO:0000313" key="2">
    <source>
        <dbReference type="Proteomes" id="UP000252558"/>
    </source>
</evidence>
<dbReference type="NCBIfam" id="NF003818">
    <property type="entry name" value="PRK05409.1"/>
    <property type="match status" value="1"/>
</dbReference>
<dbReference type="SUPFAM" id="SSF51658">
    <property type="entry name" value="Xylose isomerase-like"/>
    <property type="match status" value="1"/>
</dbReference>
<sequence>MSGQKVGGIPAASASISVREAHLLELLASEPSLPFVEVLADNFLAMRGRHYQLIRQVAERYPVVLHCVGMSVGSTHAPASGYVQRIAALARDLNACAVSDHLSVSAVADEFVHDLLPIQYREACIPRLVNHIRQVQEHLPVPLLLENISRYLAYRSDEISEGQLFAELHRQTGVGLLFDVNNLYVTAHNLQCDVRQMLNEYPIGAVQQYHLAGYQERPPLLVDTHGCPVSPPVWELYALALARFGAKPTIIEWDNDLPPLAELLSTVARAQRLMMPLAGVA</sequence>
<name>A0A368NJV7_9GAMM</name>
<dbReference type="InterPro" id="IPR007801">
    <property type="entry name" value="MbnB/TglH/ChrH"/>
</dbReference>
<accession>A0A368NJV7</accession>
<dbReference type="EMBL" id="QPID01000005">
    <property type="protein sequence ID" value="RCU49924.1"/>
    <property type="molecule type" value="Genomic_DNA"/>
</dbReference>